<protein>
    <submittedName>
        <fullName evidence="1">Uncharacterized protein</fullName>
    </submittedName>
</protein>
<dbReference type="HOGENOM" id="CLU_1784097_0_0_7"/>
<dbReference type="Gene3D" id="1.10.287.800">
    <property type="entry name" value="protein ne1242"/>
    <property type="match status" value="1"/>
</dbReference>
<dbReference type="KEGG" id="ppd:Ppro_3719"/>
<geneLocation type="plasmid" evidence="1 2">
    <name>pPRO1</name>
</geneLocation>
<dbReference type="eggNOG" id="ENOG5033VMM">
    <property type="taxonomic scope" value="Bacteria"/>
</dbReference>
<keyword evidence="1" id="KW-0614">Plasmid</keyword>
<reference evidence="1 2" key="1">
    <citation type="submission" date="2006-10" db="EMBL/GenBank/DDBJ databases">
        <title>Complete sequence of plasmid pPRO1 of Pelobacter propionicus DSM 2379.</title>
        <authorList>
            <consortium name="US DOE Joint Genome Institute"/>
            <person name="Copeland A."/>
            <person name="Lucas S."/>
            <person name="Lapidus A."/>
            <person name="Barry K."/>
            <person name="Detter J.C."/>
            <person name="Glavina del Rio T."/>
            <person name="Hammon N."/>
            <person name="Israni S."/>
            <person name="Dalin E."/>
            <person name="Tice H."/>
            <person name="Pitluck S."/>
            <person name="Saunders E."/>
            <person name="Brettin T."/>
            <person name="Bruce D."/>
            <person name="Han C."/>
            <person name="Tapia R."/>
            <person name="Schmutz J."/>
            <person name="Larimer F."/>
            <person name="Land M."/>
            <person name="Hauser L."/>
            <person name="Kyrpides N."/>
            <person name="Kim E."/>
            <person name="Lovley D."/>
            <person name="Richardson P."/>
        </authorList>
    </citation>
    <scope>NUCLEOTIDE SEQUENCE [LARGE SCALE GENOMIC DNA]</scope>
    <source>
        <strain evidence="2">DSM 2379 / NBRC 103807 / OttBd1</strain>
        <plasmid evidence="2">Plasmid pPRO1</plasmid>
    </source>
</reference>
<evidence type="ECO:0000313" key="1">
    <source>
        <dbReference type="EMBL" id="ABL01310.1"/>
    </source>
</evidence>
<dbReference type="Pfam" id="PF11554">
    <property type="entry name" value="DUF3232"/>
    <property type="match status" value="1"/>
</dbReference>
<dbReference type="AlphaFoldDB" id="A0R7Y2"/>
<proteinExistence type="predicted"/>
<dbReference type="InterPro" id="IPR021618">
    <property type="entry name" value="DUF3232"/>
</dbReference>
<name>A0R7Y2_PELPD</name>
<sequence length="157" mass="17884">MMQNLQRKVPSNVLSFVSSHIKGSEEVMERYKAVCSIIKSDEVAVRLLEGLIDAATRYFGKVVEMENRLQTARFRLESEELKALTEDLDRSRRFAHDAMISDLHIFNRYLVKEYGEDLSEAGFQGGIFPNPDAIRDRIAIADWAGELLSGIYAARKK</sequence>
<accession>A0R7Y2</accession>
<dbReference type="Proteomes" id="UP000006732">
    <property type="component" value="Plasmid pPRO1"/>
</dbReference>
<evidence type="ECO:0000313" key="2">
    <source>
        <dbReference type="Proteomes" id="UP000006732"/>
    </source>
</evidence>
<dbReference type="RefSeq" id="WP_011733829.1">
    <property type="nucleotide sequence ID" value="NC_008607.1"/>
</dbReference>
<organism evidence="1 2">
    <name type="scientific">Pelobacter propionicus (strain DSM 2379 / NBRC 103807 / OttBd1)</name>
    <dbReference type="NCBI Taxonomy" id="338966"/>
    <lineage>
        <taxon>Bacteria</taxon>
        <taxon>Pseudomonadati</taxon>
        <taxon>Thermodesulfobacteriota</taxon>
        <taxon>Desulfuromonadia</taxon>
        <taxon>Desulfuromonadales</taxon>
        <taxon>Desulfuromonadaceae</taxon>
        <taxon>Pelobacter</taxon>
    </lineage>
</organism>
<gene>
    <name evidence="1" type="ordered locus">Ppro_3719</name>
</gene>
<dbReference type="EMBL" id="CP000483">
    <property type="protein sequence ID" value="ABL01310.1"/>
    <property type="molecule type" value="Genomic_DNA"/>
</dbReference>
<keyword evidence="2" id="KW-1185">Reference proteome</keyword>